<evidence type="ECO:0000256" key="8">
    <source>
        <dbReference type="ARBA" id="ARBA00023163"/>
    </source>
</evidence>
<feature type="compositionally biased region" description="Basic residues" evidence="10">
    <location>
        <begin position="299"/>
        <end position="309"/>
    </location>
</feature>
<comment type="catalytic activity">
    <reaction evidence="1">
        <text>S-ubiquitinyl-[E2 ubiquitin-conjugating enzyme]-L-cysteine + [acceptor protein]-L-lysine = [E2 ubiquitin-conjugating enzyme]-L-cysteine + N(6)-ubiquitinyl-[acceptor protein]-L-lysine.</text>
        <dbReference type="EC" id="2.3.2.27"/>
    </reaction>
</comment>
<dbReference type="SUPFAM" id="SSF57850">
    <property type="entry name" value="RING/U-box"/>
    <property type="match status" value="1"/>
</dbReference>
<dbReference type="SMART" id="SM00184">
    <property type="entry name" value="RING"/>
    <property type="match status" value="1"/>
</dbReference>
<dbReference type="GO" id="GO:0061630">
    <property type="term" value="F:ubiquitin protein ligase activity"/>
    <property type="evidence" value="ECO:0007669"/>
    <property type="project" value="UniProtKB-EC"/>
</dbReference>
<organism evidence="12 13">
    <name type="scientific">Callipepla squamata</name>
    <name type="common">Scaled quail</name>
    <dbReference type="NCBI Taxonomy" id="9009"/>
    <lineage>
        <taxon>Eukaryota</taxon>
        <taxon>Metazoa</taxon>
        <taxon>Chordata</taxon>
        <taxon>Craniata</taxon>
        <taxon>Vertebrata</taxon>
        <taxon>Euteleostomi</taxon>
        <taxon>Archelosauria</taxon>
        <taxon>Archosauria</taxon>
        <taxon>Dinosauria</taxon>
        <taxon>Saurischia</taxon>
        <taxon>Theropoda</taxon>
        <taxon>Coelurosauria</taxon>
        <taxon>Aves</taxon>
        <taxon>Neognathae</taxon>
        <taxon>Galloanserae</taxon>
        <taxon>Galliformes</taxon>
        <taxon>Odontophoridae</taxon>
        <taxon>Callipepla</taxon>
    </lineage>
</organism>
<name>A0A226N1A8_CALSU</name>
<evidence type="ECO:0000256" key="7">
    <source>
        <dbReference type="ARBA" id="ARBA00023015"/>
    </source>
</evidence>
<evidence type="ECO:0000256" key="10">
    <source>
        <dbReference type="SAM" id="MobiDB-lite"/>
    </source>
</evidence>
<protein>
    <recommendedName>
        <fullName evidence="2">RING-type E3 ubiquitin transferase</fullName>
        <ecNumber evidence="2">2.3.2.27</ecNumber>
    </recommendedName>
</protein>
<keyword evidence="8" id="KW-0804">Transcription</keyword>
<gene>
    <name evidence="12" type="ORF">ASZ78_004082</name>
</gene>
<feature type="compositionally biased region" description="Low complexity" evidence="10">
    <location>
        <begin position="229"/>
        <end position="238"/>
    </location>
</feature>
<keyword evidence="6" id="KW-0862">Zinc</keyword>
<comment type="caution">
    <text evidence="12">The sequence shown here is derived from an EMBL/GenBank/DDBJ whole genome shotgun (WGS) entry which is preliminary data.</text>
</comment>
<dbReference type="GO" id="GO:0006513">
    <property type="term" value="P:protein monoubiquitination"/>
    <property type="evidence" value="ECO:0007669"/>
    <property type="project" value="TreeGrafter"/>
</dbReference>
<dbReference type="Gene3D" id="3.30.40.10">
    <property type="entry name" value="Zinc/RING finger domain, C3HC4 (zinc finger)"/>
    <property type="match status" value="1"/>
</dbReference>
<dbReference type="OrthoDB" id="9119936at2759"/>
<dbReference type="PANTHER" id="PTHR46077">
    <property type="entry name" value="E3 UBIQUITIN-PROTEIN LIGASE TOPORS"/>
    <property type="match status" value="1"/>
</dbReference>
<evidence type="ECO:0000256" key="9">
    <source>
        <dbReference type="PROSITE-ProRule" id="PRU00175"/>
    </source>
</evidence>
<dbReference type="PROSITE" id="PS50089">
    <property type="entry name" value="ZF_RING_2"/>
    <property type="match status" value="1"/>
</dbReference>
<keyword evidence="13" id="KW-1185">Reference proteome</keyword>
<sequence>MAAPGEFTCPICRDVRRDVVAATPCNHRFCLGCIQRWAKLSATCPLCRVPMRTIKASVWGDKEHIEFIVSSPAAPVPADFLDGTAARAPPAVPLPPVQRGAGLQGREGPGGLLPQEWAALFRERSSIFDPVLPYLHRKLSSILGITWWQVRLAESLFLCCLCHLGLDRDAMLRCIEPSMGSIARPLIVWLIDTIVSRCSQEARRLRGLEDGGDDQGQEDIPAAPSPQRTLTPSTSTDLDTQEEVPGTSSGVSHGGDGELPSAPSPGEQEQAFEEPGQEAAGPSAQGFSRTRQRRESSSRRTRRPRRRRASSAQDGPQPCKRPPPWRL</sequence>
<accession>A0A226N1A8</accession>
<dbReference type="EC" id="2.3.2.27" evidence="2"/>
<dbReference type="InterPro" id="IPR013083">
    <property type="entry name" value="Znf_RING/FYVE/PHD"/>
</dbReference>
<dbReference type="STRING" id="9009.A0A226N1A8"/>
<dbReference type="InterPro" id="IPR001841">
    <property type="entry name" value="Znf_RING"/>
</dbReference>
<evidence type="ECO:0000256" key="6">
    <source>
        <dbReference type="ARBA" id="ARBA00022833"/>
    </source>
</evidence>
<keyword evidence="4" id="KW-0479">Metal-binding</keyword>
<dbReference type="Pfam" id="PF13639">
    <property type="entry name" value="zf-RING_2"/>
    <property type="match status" value="1"/>
</dbReference>
<evidence type="ECO:0000256" key="3">
    <source>
        <dbReference type="ARBA" id="ARBA00022679"/>
    </source>
</evidence>
<dbReference type="InterPro" id="IPR017907">
    <property type="entry name" value="Znf_RING_CS"/>
</dbReference>
<evidence type="ECO:0000313" key="12">
    <source>
        <dbReference type="EMBL" id="OXB61029.1"/>
    </source>
</evidence>
<dbReference type="GO" id="GO:0008270">
    <property type="term" value="F:zinc ion binding"/>
    <property type="evidence" value="ECO:0007669"/>
    <property type="project" value="UniProtKB-KW"/>
</dbReference>
<dbReference type="GO" id="GO:0000209">
    <property type="term" value="P:protein polyubiquitination"/>
    <property type="evidence" value="ECO:0007669"/>
    <property type="project" value="TreeGrafter"/>
</dbReference>
<evidence type="ECO:0000256" key="4">
    <source>
        <dbReference type="ARBA" id="ARBA00022723"/>
    </source>
</evidence>
<keyword evidence="3" id="KW-0808">Transferase</keyword>
<dbReference type="Proteomes" id="UP000198323">
    <property type="component" value="Unassembled WGS sequence"/>
</dbReference>
<evidence type="ECO:0000259" key="11">
    <source>
        <dbReference type="PROSITE" id="PS50089"/>
    </source>
</evidence>
<feature type="domain" description="RING-type" evidence="11">
    <location>
        <begin position="9"/>
        <end position="48"/>
    </location>
</feature>
<dbReference type="AlphaFoldDB" id="A0A226N1A8"/>
<keyword evidence="5 9" id="KW-0863">Zinc-finger</keyword>
<dbReference type="PANTHER" id="PTHR46077:SF1">
    <property type="entry name" value="TOP1 BINDING ARGININE_SERINE RICH PROTEIN, E3 UBIQUITIN LIGASE"/>
    <property type="match status" value="1"/>
</dbReference>
<feature type="region of interest" description="Disordered" evidence="10">
    <location>
        <begin position="207"/>
        <end position="327"/>
    </location>
</feature>
<dbReference type="PROSITE" id="PS00518">
    <property type="entry name" value="ZF_RING_1"/>
    <property type="match status" value="1"/>
</dbReference>
<proteinExistence type="predicted"/>
<evidence type="ECO:0000313" key="13">
    <source>
        <dbReference type="Proteomes" id="UP000198323"/>
    </source>
</evidence>
<dbReference type="EMBL" id="MCFN01000299">
    <property type="protein sequence ID" value="OXB61029.1"/>
    <property type="molecule type" value="Genomic_DNA"/>
</dbReference>
<reference evidence="12 13" key="1">
    <citation type="submission" date="2016-07" db="EMBL/GenBank/DDBJ databases">
        <title>Disparate Historic Effective Population Sizes Predicted by Modern Levels of Genome Diversity for the Scaled Quail (Callipepla squamata) and the Northern Bobwhite (Colinus virginianus): Inferences from First and Second Generation Draft Genome Assemblies for Sympatric New World Quail.</title>
        <authorList>
            <person name="Oldeschulte D.L."/>
            <person name="Halley Y.A."/>
            <person name="Bhattarai E.K."/>
            <person name="Brashear W.A."/>
            <person name="Hill J."/>
            <person name="Metz R.P."/>
            <person name="Johnson C.D."/>
            <person name="Rollins D."/>
            <person name="Peterson M.J."/>
            <person name="Bickhart D.M."/>
            <person name="Decker J.E."/>
            <person name="Seabury C.M."/>
        </authorList>
    </citation>
    <scope>NUCLEOTIDE SEQUENCE [LARGE SCALE GENOMIC DNA]</scope>
    <source>
        <strain evidence="12 13">Texas</strain>
        <tissue evidence="12">Leg muscle</tissue>
    </source>
</reference>
<evidence type="ECO:0000256" key="2">
    <source>
        <dbReference type="ARBA" id="ARBA00012483"/>
    </source>
</evidence>
<keyword evidence="7" id="KW-0805">Transcription regulation</keyword>
<evidence type="ECO:0000256" key="5">
    <source>
        <dbReference type="ARBA" id="ARBA00022771"/>
    </source>
</evidence>
<evidence type="ECO:0000256" key="1">
    <source>
        <dbReference type="ARBA" id="ARBA00000900"/>
    </source>
</evidence>